<name>A0A2V3J025_9FLOR</name>
<keyword evidence="1" id="KW-0472">Membrane</keyword>
<dbReference type="PANTHER" id="PTHR34286">
    <property type="entry name" value="TRANSMEMBRANE PROTEIN"/>
    <property type="match status" value="1"/>
</dbReference>
<organism evidence="2 3">
    <name type="scientific">Gracilariopsis chorda</name>
    <dbReference type="NCBI Taxonomy" id="448386"/>
    <lineage>
        <taxon>Eukaryota</taxon>
        <taxon>Rhodophyta</taxon>
        <taxon>Florideophyceae</taxon>
        <taxon>Rhodymeniophycidae</taxon>
        <taxon>Gracilariales</taxon>
        <taxon>Gracilariaceae</taxon>
        <taxon>Gracilariopsis</taxon>
    </lineage>
</organism>
<keyword evidence="1" id="KW-1133">Transmembrane helix</keyword>
<keyword evidence="3" id="KW-1185">Reference proteome</keyword>
<dbReference type="STRING" id="448386.A0A2V3J025"/>
<keyword evidence="1" id="KW-0812">Transmembrane</keyword>
<comment type="caution">
    <text evidence="2">The sequence shown here is derived from an EMBL/GenBank/DDBJ whole genome shotgun (WGS) entry which is preliminary data.</text>
</comment>
<gene>
    <name evidence="2" type="ORF">BWQ96_02561</name>
</gene>
<accession>A0A2V3J025</accession>
<sequence>MGEGPRFPYPKQVWSPAGGWWPYPAKWRANTAATIVLIAAIAIPVAVFSEKNMITEGRPNRRIPWRPYLEPKEH</sequence>
<reference evidence="2 3" key="1">
    <citation type="journal article" date="2018" name="Mol. Biol. Evol.">
        <title>Analysis of the draft genome of the red seaweed Gracilariopsis chorda provides insights into genome size evolution in Rhodophyta.</title>
        <authorList>
            <person name="Lee J."/>
            <person name="Yang E.C."/>
            <person name="Graf L."/>
            <person name="Yang J.H."/>
            <person name="Qiu H."/>
            <person name="Zel Zion U."/>
            <person name="Chan C.X."/>
            <person name="Stephens T.G."/>
            <person name="Weber A.P.M."/>
            <person name="Boo G.H."/>
            <person name="Boo S.M."/>
            <person name="Kim K.M."/>
            <person name="Shin Y."/>
            <person name="Jung M."/>
            <person name="Lee S.J."/>
            <person name="Yim H.S."/>
            <person name="Lee J.H."/>
            <person name="Bhattacharya D."/>
            <person name="Yoon H.S."/>
        </authorList>
    </citation>
    <scope>NUCLEOTIDE SEQUENCE [LARGE SCALE GENOMIC DNA]</scope>
    <source>
        <strain evidence="2 3">SKKU-2015</strain>
        <tissue evidence="2">Whole body</tissue>
    </source>
</reference>
<evidence type="ECO:0000256" key="1">
    <source>
        <dbReference type="SAM" id="Phobius"/>
    </source>
</evidence>
<proteinExistence type="predicted"/>
<dbReference type="EMBL" id="NBIV01000021">
    <property type="protein sequence ID" value="PXF47699.1"/>
    <property type="molecule type" value="Genomic_DNA"/>
</dbReference>
<evidence type="ECO:0000313" key="3">
    <source>
        <dbReference type="Proteomes" id="UP000247409"/>
    </source>
</evidence>
<feature type="transmembrane region" description="Helical" evidence="1">
    <location>
        <begin position="29"/>
        <end position="48"/>
    </location>
</feature>
<dbReference type="Proteomes" id="UP000247409">
    <property type="component" value="Unassembled WGS sequence"/>
</dbReference>
<protein>
    <submittedName>
        <fullName evidence="2">Uncharacterized protein</fullName>
    </submittedName>
</protein>
<evidence type="ECO:0000313" key="2">
    <source>
        <dbReference type="EMBL" id="PXF47699.1"/>
    </source>
</evidence>
<dbReference type="AlphaFoldDB" id="A0A2V3J025"/>
<dbReference type="PANTHER" id="PTHR34286:SF1">
    <property type="entry name" value="TRANSMEMBRANE PROTEIN"/>
    <property type="match status" value="1"/>
</dbReference>